<evidence type="ECO:0000313" key="1">
    <source>
        <dbReference type="EMBL" id="OJJ45686.1"/>
    </source>
</evidence>
<proteinExistence type="predicted"/>
<dbReference type="AlphaFoldDB" id="A0A1L9SEQ4"/>
<evidence type="ECO:0000313" key="2">
    <source>
        <dbReference type="Proteomes" id="UP000184188"/>
    </source>
</evidence>
<gene>
    <name evidence="1" type="ORF">ASPZODRAFT_17135</name>
</gene>
<name>A0A1L9SEQ4_9EURO</name>
<protein>
    <submittedName>
        <fullName evidence="1">Uncharacterized protein</fullName>
    </submittedName>
</protein>
<accession>A0A1L9SEQ4</accession>
<keyword evidence="2" id="KW-1185">Reference proteome</keyword>
<dbReference type="OrthoDB" id="4453902at2759"/>
<dbReference type="EMBL" id="KV878344">
    <property type="protein sequence ID" value="OJJ45686.1"/>
    <property type="molecule type" value="Genomic_DNA"/>
</dbReference>
<dbReference type="VEuPathDB" id="FungiDB:ASPZODRAFT_17135"/>
<organism evidence="1 2">
    <name type="scientific">Penicilliopsis zonata CBS 506.65</name>
    <dbReference type="NCBI Taxonomy" id="1073090"/>
    <lineage>
        <taxon>Eukaryota</taxon>
        <taxon>Fungi</taxon>
        <taxon>Dikarya</taxon>
        <taxon>Ascomycota</taxon>
        <taxon>Pezizomycotina</taxon>
        <taxon>Eurotiomycetes</taxon>
        <taxon>Eurotiomycetidae</taxon>
        <taxon>Eurotiales</taxon>
        <taxon>Aspergillaceae</taxon>
        <taxon>Penicilliopsis</taxon>
    </lineage>
</organism>
<dbReference type="Proteomes" id="UP000184188">
    <property type="component" value="Unassembled WGS sequence"/>
</dbReference>
<dbReference type="STRING" id="1073090.A0A1L9SEQ4"/>
<reference evidence="2" key="1">
    <citation type="journal article" date="2017" name="Genome Biol.">
        <title>Comparative genomics reveals high biological diversity and specific adaptations in the industrially and medically important fungal genus Aspergillus.</title>
        <authorList>
            <person name="de Vries R.P."/>
            <person name="Riley R."/>
            <person name="Wiebenga A."/>
            <person name="Aguilar-Osorio G."/>
            <person name="Amillis S."/>
            <person name="Uchima C.A."/>
            <person name="Anderluh G."/>
            <person name="Asadollahi M."/>
            <person name="Askin M."/>
            <person name="Barry K."/>
            <person name="Battaglia E."/>
            <person name="Bayram O."/>
            <person name="Benocci T."/>
            <person name="Braus-Stromeyer S.A."/>
            <person name="Caldana C."/>
            <person name="Canovas D."/>
            <person name="Cerqueira G.C."/>
            <person name="Chen F."/>
            <person name="Chen W."/>
            <person name="Choi C."/>
            <person name="Clum A."/>
            <person name="Dos Santos R.A."/>
            <person name="Damasio A.R."/>
            <person name="Diallinas G."/>
            <person name="Emri T."/>
            <person name="Fekete E."/>
            <person name="Flipphi M."/>
            <person name="Freyberg S."/>
            <person name="Gallo A."/>
            <person name="Gournas C."/>
            <person name="Habgood R."/>
            <person name="Hainaut M."/>
            <person name="Harispe M.L."/>
            <person name="Henrissat B."/>
            <person name="Hilden K.S."/>
            <person name="Hope R."/>
            <person name="Hossain A."/>
            <person name="Karabika E."/>
            <person name="Karaffa L."/>
            <person name="Karanyi Z."/>
            <person name="Krasevec N."/>
            <person name="Kuo A."/>
            <person name="Kusch H."/>
            <person name="LaButti K."/>
            <person name="Lagendijk E.L."/>
            <person name="Lapidus A."/>
            <person name="Levasseur A."/>
            <person name="Lindquist E."/>
            <person name="Lipzen A."/>
            <person name="Logrieco A.F."/>
            <person name="MacCabe A."/>
            <person name="Maekelae M.R."/>
            <person name="Malavazi I."/>
            <person name="Melin P."/>
            <person name="Meyer V."/>
            <person name="Mielnichuk N."/>
            <person name="Miskei M."/>
            <person name="Molnar A.P."/>
            <person name="Mule G."/>
            <person name="Ngan C.Y."/>
            <person name="Orejas M."/>
            <person name="Orosz E."/>
            <person name="Ouedraogo J.P."/>
            <person name="Overkamp K.M."/>
            <person name="Park H.-S."/>
            <person name="Perrone G."/>
            <person name="Piumi F."/>
            <person name="Punt P.J."/>
            <person name="Ram A.F."/>
            <person name="Ramon A."/>
            <person name="Rauscher S."/>
            <person name="Record E."/>
            <person name="Riano-Pachon D.M."/>
            <person name="Robert V."/>
            <person name="Roehrig J."/>
            <person name="Ruller R."/>
            <person name="Salamov A."/>
            <person name="Salih N.S."/>
            <person name="Samson R.A."/>
            <person name="Sandor E."/>
            <person name="Sanguinetti M."/>
            <person name="Schuetze T."/>
            <person name="Sepcic K."/>
            <person name="Shelest E."/>
            <person name="Sherlock G."/>
            <person name="Sophianopoulou V."/>
            <person name="Squina F.M."/>
            <person name="Sun H."/>
            <person name="Susca A."/>
            <person name="Todd R.B."/>
            <person name="Tsang A."/>
            <person name="Unkles S.E."/>
            <person name="van de Wiele N."/>
            <person name="van Rossen-Uffink D."/>
            <person name="Oliveira J.V."/>
            <person name="Vesth T.C."/>
            <person name="Visser J."/>
            <person name="Yu J.-H."/>
            <person name="Zhou M."/>
            <person name="Andersen M.R."/>
            <person name="Archer D.B."/>
            <person name="Baker S.E."/>
            <person name="Benoit I."/>
            <person name="Brakhage A.A."/>
            <person name="Braus G.H."/>
            <person name="Fischer R."/>
            <person name="Frisvad J.C."/>
            <person name="Goldman G.H."/>
            <person name="Houbraken J."/>
            <person name="Oakley B."/>
            <person name="Pocsi I."/>
            <person name="Scazzocchio C."/>
            <person name="Seiboth B."/>
            <person name="vanKuyk P.A."/>
            <person name="Wortman J."/>
            <person name="Dyer P.S."/>
            <person name="Grigoriev I.V."/>
        </authorList>
    </citation>
    <scope>NUCLEOTIDE SEQUENCE [LARGE SCALE GENOMIC DNA]</scope>
    <source>
        <strain evidence="2">CBS 506.65</strain>
    </source>
</reference>
<dbReference type="RefSeq" id="XP_022580196.1">
    <property type="nucleotide sequence ID" value="XM_022726962.1"/>
</dbReference>
<dbReference type="GeneID" id="34613426"/>
<sequence>MDTRANRLRRQAKLRSKYETAAESILESFLLEPKKSFSSCDLARLGIDLMPFDPFDQDFLQSRKCLFKPLPKDVLAEYFIDPSELLDGDHTALKWLEHPSSSVNLSSPLRAAVTIFSYLETTYLHLQRKTPKGYLFEVAKWQFIMCDDDFHDANGFYNHPFPSPMPVWSYLYMMQHCTEQGGKLITLPHLQLIMGNDAVPKENEILPGELGPIVQGILARLNQPDFDHTSLFPVQMLSLFGPRDGRILQARFYPSGRLVIRATQIYRFERHNQDDLATLFLRFWLSEPCIGDEYEFYVDEESPGGLPQAVIALSSTSVVKAKQVSHAYS</sequence>